<accession>A0A1M2VSS7</accession>
<dbReference type="InterPro" id="IPR039601">
    <property type="entry name" value="Rrn5"/>
</dbReference>
<feature type="compositionally biased region" description="Acidic residues" evidence="1">
    <location>
        <begin position="603"/>
        <end position="621"/>
    </location>
</feature>
<protein>
    <submittedName>
        <fullName evidence="2">Uncharacterized protein</fullName>
    </submittedName>
</protein>
<dbReference type="Proteomes" id="UP000184267">
    <property type="component" value="Unassembled WGS sequence"/>
</dbReference>
<evidence type="ECO:0000313" key="2">
    <source>
        <dbReference type="EMBL" id="OJT10645.1"/>
    </source>
</evidence>
<evidence type="ECO:0000256" key="1">
    <source>
        <dbReference type="SAM" id="MobiDB-lite"/>
    </source>
</evidence>
<dbReference type="PANTHER" id="PTHR28079:SF1">
    <property type="entry name" value="RNA POLYMERASE I-SPECIFIC TRANSCRIPTION INITIATION FACTOR RRN5"/>
    <property type="match status" value="1"/>
</dbReference>
<reference evidence="2 3" key="1">
    <citation type="submission" date="2016-10" db="EMBL/GenBank/DDBJ databases">
        <title>Genome sequence of the basidiomycete white-rot fungus Trametes pubescens.</title>
        <authorList>
            <person name="Makela M.R."/>
            <person name="Granchi Z."/>
            <person name="Peng M."/>
            <person name="De Vries R.P."/>
            <person name="Grigoriev I."/>
            <person name="Riley R."/>
            <person name="Hilden K."/>
        </authorList>
    </citation>
    <scope>NUCLEOTIDE SEQUENCE [LARGE SCALE GENOMIC DNA]</scope>
    <source>
        <strain evidence="2 3">FBCC735</strain>
    </source>
</reference>
<dbReference type="PANTHER" id="PTHR28079">
    <property type="entry name" value="RNA POLYMERASE I-SPECIFIC TRANSCRIPTION INITIATION FACTOR RRN5"/>
    <property type="match status" value="1"/>
</dbReference>
<feature type="region of interest" description="Disordered" evidence="1">
    <location>
        <begin position="384"/>
        <end position="430"/>
    </location>
</feature>
<feature type="compositionally biased region" description="Basic and acidic residues" evidence="1">
    <location>
        <begin position="182"/>
        <end position="193"/>
    </location>
</feature>
<feature type="region of interest" description="Disordered" evidence="1">
    <location>
        <begin position="671"/>
        <end position="692"/>
    </location>
</feature>
<keyword evidence="3" id="KW-1185">Reference proteome</keyword>
<feature type="region of interest" description="Disordered" evidence="1">
    <location>
        <begin position="596"/>
        <end position="630"/>
    </location>
</feature>
<feature type="compositionally biased region" description="Basic residues" evidence="1">
    <location>
        <begin position="765"/>
        <end position="779"/>
    </location>
</feature>
<dbReference type="AlphaFoldDB" id="A0A1M2VSS7"/>
<feature type="compositionally biased region" description="Low complexity" evidence="1">
    <location>
        <begin position="292"/>
        <end position="305"/>
    </location>
</feature>
<dbReference type="GO" id="GO:0042790">
    <property type="term" value="P:nucleolar large rRNA transcription by RNA polymerase I"/>
    <property type="evidence" value="ECO:0007669"/>
    <property type="project" value="InterPro"/>
</dbReference>
<dbReference type="GO" id="GO:0000182">
    <property type="term" value="F:rDNA binding"/>
    <property type="evidence" value="ECO:0007669"/>
    <property type="project" value="TreeGrafter"/>
</dbReference>
<dbReference type="GO" id="GO:0001181">
    <property type="term" value="F:RNA polymerase I general transcription initiation factor activity"/>
    <property type="evidence" value="ECO:0007669"/>
    <property type="project" value="TreeGrafter"/>
</dbReference>
<gene>
    <name evidence="2" type="ORF">TRAPUB_12839</name>
</gene>
<dbReference type="GO" id="GO:0006361">
    <property type="term" value="P:transcription initiation at RNA polymerase I promoter"/>
    <property type="evidence" value="ECO:0007669"/>
    <property type="project" value="TreeGrafter"/>
</dbReference>
<feature type="region of interest" description="Disordered" evidence="1">
    <location>
        <begin position="167"/>
        <end position="193"/>
    </location>
</feature>
<dbReference type="InterPro" id="IPR001005">
    <property type="entry name" value="SANT/Myb"/>
</dbReference>
<evidence type="ECO:0000313" key="3">
    <source>
        <dbReference type="Proteomes" id="UP000184267"/>
    </source>
</evidence>
<feature type="region of interest" description="Disordered" evidence="1">
    <location>
        <begin position="710"/>
        <end position="848"/>
    </location>
</feature>
<proteinExistence type="predicted"/>
<dbReference type="GO" id="GO:0000500">
    <property type="term" value="C:RNA polymerase I upstream activating factor complex"/>
    <property type="evidence" value="ECO:0007669"/>
    <property type="project" value="InterPro"/>
</dbReference>
<dbReference type="CDD" id="cd00167">
    <property type="entry name" value="SANT"/>
    <property type="match status" value="1"/>
</dbReference>
<feature type="compositionally biased region" description="Basic residues" evidence="1">
    <location>
        <begin position="803"/>
        <end position="814"/>
    </location>
</feature>
<dbReference type="EMBL" id="MNAD01000762">
    <property type="protein sequence ID" value="OJT10645.1"/>
    <property type="molecule type" value="Genomic_DNA"/>
</dbReference>
<organism evidence="2 3">
    <name type="scientific">Trametes pubescens</name>
    <name type="common">White-rot fungus</name>
    <dbReference type="NCBI Taxonomy" id="154538"/>
    <lineage>
        <taxon>Eukaryota</taxon>
        <taxon>Fungi</taxon>
        <taxon>Dikarya</taxon>
        <taxon>Basidiomycota</taxon>
        <taxon>Agaricomycotina</taxon>
        <taxon>Agaricomycetes</taxon>
        <taxon>Polyporales</taxon>
        <taxon>Polyporaceae</taxon>
        <taxon>Trametes</taxon>
    </lineage>
</organism>
<dbReference type="OrthoDB" id="2240312at2759"/>
<feature type="region of interest" description="Disordered" evidence="1">
    <location>
        <begin position="292"/>
        <end position="331"/>
    </location>
</feature>
<name>A0A1M2VSS7_TRAPU</name>
<dbReference type="OMA" id="YMPWPSS"/>
<feature type="compositionally biased region" description="Basic residues" evidence="1">
    <location>
        <begin position="404"/>
        <end position="413"/>
    </location>
</feature>
<feature type="compositionally biased region" description="Basic and acidic residues" evidence="1">
    <location>
        <begin position="821"/>
        <end position="836"/>
    </location>
</feature>
<sequence>MPNSDDDEGTAEADPAYLALYHTHLDDFRAHLAGRDGSEPLPASYFPPNACWSAAEKDAFFRGLAIHSRLRPDLIAEEVKTKTVPDVCVYLALLQEATYEASRTTVYVGAETHPVDPRLPRQELPAAVEVSDMWLQLEERMSRAVVDSDALQREALAMERTKEVYSRQTSIRARKGQARTASNDRDREGERQRRKDFNAWRERVQAQWEAEDAWAALDHGSLSALDRMLREDEEGYAAGELPEDAEDYAGQLEGLETLDAKPSSSPIGVPALAPGEEFIDPILLELSRPDTAMSYASSSGPASHSLVDPGSQPPSTHFQPSTPPFPPPSHIIDSAPLPVPLPPSILDTSSAFLADEGSLGDAAEEDVASMSPVSRRRFKKRLYMRRKRAQASGRTADENTTRLKPGRKPKKLPPGKTDASTAASSPMVVDNIPLPDQPAEPSVVPDESQFRHSNMSGRTLPYKRQSQFASIGINAQRLYQEGLGIFHFQSISKLMQMYNQLHDVPAEVASQISVETFQLLFAIVAQFVAEVMSRAITSREQERIAKLQTKAWRLRENQTVSAIHVKHALALFGADSLDKRSHFAGLLNKLGLDEERDRQEVVEVSDDESAERDDIEAEEAAPGDAETSETPLEPLSALRMIFPPFFNPNPPASGSGARVDEHPDPLDPSVYMPWPSSSLLATSGEPPCEEDLLPENIDDVALTAELLADGEIEKEDALRDTAEENALWKRFGGRRARGALPTSGGAGDIEPKLEPSVEGDEAPPRTRKRKAKPRGRSKSVRIAGDGADANSDADGEAGDTAQRRVRPRKGKGKGQAKGTAHLKEDQLRFMEPDPNGRIKSSVYVLDSD</sequence>
<comment type="caution">
    <text evidence="2">The sequence shown here is derived from an EMBL/GenBank/DDBJ whole genome shotgun (WGS) entry which is preliminary data.</text>
</comment>